<keyword evidence="2" id="KW-1185">Reference proteome</keyword>
<dbReference type="EMBL" id="CP013235">
    <property type="protein sequence ID" value="AMP11423.1"/>
    <property type="molecule type" value="Genomic_DNA"/>
</dbReference>
<accession>A0A127QN00</accession>
<dbReference type="PATRIC" id="fig|279058.17.peg.4052"/>
<protein>
    <submittedName>
        <fullName evidence="1">Uncharacterized protein</fullName>
    </submittedName>
</protein>
<evidence type="ECO:0000313" key="2">
    <source>
        <dbReference type="Proteomes" id="UP000071778"/>
    </source>
</evidence>
<dbReference type="AlphaFoldDB" id="A0A127QN00"/>
<sequence>MFGVRFLAFVCEHFVFHHLILLYQVARPHRLLCLSPAW</sequence>
<evidence type="ECO:0000313" key="1">
    <source>
        <dbReference type="EMBL" id="AMP11423.1"/>
    </source>
</evidence>
<name>A0A127QN00_9BURK</name>
<proteinExistence type="predicted"/>
<organism evidence="1 2">
    <name type="scientific">Collimonas arenae</name>
    <dbReference type="NCBI Taxonomy" id="279058"/>
    <lineage>
        <taxon>Bacteria</taxon>
        <taxon>Pseudomonadati</taxon>
        <taxon>Pseudomonadota</taxon>
        <taxon>Betaproteobacteria</taxon>
        <taxon>Burkholderiales</taxon>
        <taxon>Oxalobacteraceae</taxon>
        <taxon>Collimonas</taxon>
    </lineage>
</organism>
<reference evidence="1 2" key="1">
    <citation type="submission" date="2015-11" db="EMBL/GenBank/DDBJ databases">
        <title>Exploring the genomic traits of fungus-feeding bacterial genus Collimonas.</title>
        <authorList>
            <person name="Song C."/>
            <person name="Schmidt R."/>
            <person name="de Jager V."/>
            <person name="Krzyzanowska D."/>
            <person name="Jongedijk E."/>
            <person name="Cankar K."/>
            <person name="Beekwilder J."/>
            <person name="van Veen A."/>
            <person name="de Boer W."/>
            <person name="van Veen J.A."/>
            <person name="Garbeva P."/>
        </authorList>
    </citation>
    <scope>NUCLEOTIDE SEQUENCE [LARGE SCALE GENOMIC DNA]</scope>
    <source>
        <strain evidence="1 2">Ter282</strain>
    </source>
</reference>
<dbReference type="Proteomes" id="UP000071778">
    <property type="component" value="Chromosome"/>
</dbReference>
<gene>
    <name evidence="1" type="ORF">CAter282_3745</name>
</gene>